<dbReference type="Proteomes" id="UP000327157">
    <property type="component" value="Chromosome 15"/>
</dbReference>
<evidence type="ECO:0000256" key="9">
    <source>
        <dbReference type="ARBA" id="ARBA00023136"/>
    </source>
</evidence>
<dbReference type="InterPro" id="IPR032675">
    <property type="entry name" value="LRR_dom_sf"/>
</dbReference>
<protein>
    <submittedName>
        <fullName evidence="15">Leucine-rich repeat receptor-like protein kinase</fullName>
    </submittedName>
</protein>
<proteinExistence type="inferred from homology"/>
<dbReference type="SUPFAM" id="SSF52058">
    <property type="entry name" value="L domain-like"/>
    <property type="match status" value="1"/>
</dbReference>
<keyword evidence="3" id="KW-0964">Secreted</keyword>
<reference evidence="15 16" key="1">
    <citation type="submission" date="2019-09" db="EMBL/GenBank/DDBJ databases">
        <authorList>
            <person name="Ou C."/>
        </authorList>
    </citation>
    <scope>NUCLEOTIDE SEQUENCE [LARGE SCALE GENOMIC DNA]</scope>
    <source>
        <strain evidence="15">S2</strain>
        <tissue evidence="15">Leaf</tissue>
    </source>
</reference>
<evidence type="ECO:0000256" key="6">
    <source>
        <dbReference type="ARBA" id="ARBA00022729"/>
    </source>
</evidence>
<feature type="chain" id="PRO_5024303265" evidence="13">
    <location>
        <begin position="30"/>
        <end position="661"/>
    </location>
</feature>
<accession>A0A5N5GWA7</accession>
<evidence type="ECO:0000256" key="11">
    <source>
        <dbReference type="SAM" id="MobiDB-lite"/>
    </source>
</evidence>
<keyword evidence="6 13" id="KW-0732">Signal</keyword>
<keyword evidence="16" id="KW-1185">Reference proteome</keyword>
<keyword evidence="3" id="KW-0134">Cell wall</keyword>
<feature type="domain" description="Protein kinase" evidence="14">
    <location>
        <begin position="358"/>
        <end position="626"/>
    </location>
</feature>
<evidence type="ECO:0000256" key="8">
    <source>
        <dbReference type="ARBA" id="ARBA00022989"/>
    </source>
</evidence>
<evidence type="ECO:0000256" key="12">
    <source>
        <dbReference type="SAM" id="Phobius"/>
    </source>
</evidence>
<dbReference type="GO" id="GO:0005524">
    <property type="term" value="F:ATP binding"/>
    <property type="evidence" value="ECO:0007669"/>
    <property type="project" value="InterPro"/>
</dbReference>
<comment type="subcellular location">
    <subcellularLocation>
        <location evidence="2">Membrane</location>
    </subcellularLocation>
    <subcellularLocation>
        <location evidence="1">Secreted</location>
        <location evidence="1">Cell wall</location>
    </subcellularLocation>
</comment>
<dbReference type="InterPro" id="IPR013210">
    <property type="entry name" value="LRR_N_plant-typ"/>
</dbReference>
<keyword evidence="8 12" id="KW-1133">Transmembrane helix</keyword>
<evidence type="ECO:0000256" key="7">
    <source>
        <dbReference type="ARBA" id="ARBA00022737"/>
    </source>
</evidence>
<organism evidence="15 16">
    <name type="scientific">Pyrus ussuriensis x Pyrus communis</name>
    <dbReference type="NCBI Taxonomy" id="2448454"/>
    <lineage>
        <taxon>Eukaryota</taxon>
        <taxon>Viridiplantae</taxon>
        <taxon>Streptophyta</taxon>
        <taxon>Embryophyta</taxon>
        <taxon>Tracheophyta</taxon>
        <taxon>Spermatophyta</taxon>
        <taxon>Magnoliopsida</taxon>
        <taxon>eudicotyledons</taxon>
        <taxon>Gunneridae</taxon>
        <taxon>Pentapetalae</taxon>
        <taxon>rosids</taxon>
        <taxon>fabids</taxon>
        <taxon>Rosales</taxon>
        <taxon>Rosaceae</taxon>
        <taxon>Amygdaloideae</taxon>
        <taxon>Maleae</taxon>
        <taxon>Pyrus</taxon>
    </lineage>
</organism>
<keyword evidence="4" id="KW-0433">Leucine-rich repeat</keyword>
<feature type="transmembrane region" description="Helical" evidence="12">
    <location>
        <begin position="257"/>
        <end position="281"/>
    </location>
</feature>
<evidence type="ECO:0000256" key="10">
    <source>
        <dbReference type="ARBA" id="ARBA00038043"/>
    </source>
</evidence>
<evidence type="ECO:0000256" key="13">
    <source>
        <dbReference type="SAM" id="SignalP"/>
    </source>
</evidence>
<evidence type="ECO:0000259" key="14">
    <source>
        <dbReference type="PROSITE" id="PS50011"/>
    </source>
</evidence>
<evidence type="ECO:0000256" key="1">
    <source>
        <dbReference type="ARBA" id="ARBA00004191"/>
    </source>
</evidence>
<evidence type="ECO:0000313" key="16">
    <source>
        <dbReference type="Proteomes" id="UP000327157"/>
    </source>
</evidence>
<dbReference type="Gene3D" id="3.80.10.10">
    <property type="entry name" value="Ribonuclease Inhibitor"/>
    <property type="match status" value="2"/>
</dbReference>
<reference evidence="16" key="2">
    <citation type="submission" date="2019-10" db="EMBL/GenBank/DDBJ databases">
        <title>A de novo genome assembly of a pear dwarfing rootstock.</title>
        <authorList>
            <person name="Wang F."/>
            <person name="Wang J."/>
            <person name="Li S."/>
            <person name="Zhang Y."/>
            <person name="Fang M."/>
            <person name="Ma L."/>
            <person name="Zhao Y."/>
            <person name="Jiang S."/>
        </authorList>
    </citation>
    <scope>NUCLEOTIDE SEQUENCE [LARGE SCALE GENOMIC DNA]</scope>
</reference>
<dbReference type="InterPro" id="IPR001611">
    <property type="entry name" value="Leu-rich_rpt"/>
</dbReference>
<dbReference type="GO" id="GO:0016020">
    <property type="term" value="C:membrane"/>
    <property type="evidence" value="ECO:0007669"/>
    <property type="project" value="UniProtKB-SubCell"/>
</dbReference>
<dbReference type="InterPro" id="IPR011009">
    <property type="entry name" value="Kinase-like_dom_sf"/>
</dbReference>
<dbReference type="EMBL" id="SMOL01000401">
    <property type="protein sequence ID" value="KAB2619568.1"/>
    <property type="molecule type" value="Genomic_DNA"/>
</dbReference>
<dbReference type="Gene3D" id="3.30.200.20">
    <property type="entry name" value="Phosphorylase Kinase, domain 1"/>
    <property type="match status" value="1"/>
</dbReference>
<dbReference type="PANTHER" id="PTHR48007:SF53">
    <property type="entry name" value="OS01G0711200 PROTEIN"/>
    <property type="match status" value="1"/>
</dbReference>
<dbReference type="OrthoDB" id="1890790at2759"/>
<dbReference type="Pfam" id="PF00069">
    <property type="entry name" value="Pkinase"/>
    <property type="match status" value="1"/>
</dbReference>
<dbReference type="InterPro" id="IPR046959">
    <property type="entry name" value="PRK1-6/SRF4-like"/>
</dbReference>
<feature type="region of interest" description="Disordered" evidence="11">
    <location>
        <begin position="286"/>
        <end position="306"/>
    </location>
</feature>
<keyword evidence="15" id="KW-0808">Transferase</keyword>
<keyword evidence="7" id="KW-0677">Repeat</keyword>
<keyword evidence="9 12" id="KW-0472">Membrane</keyword>
<evidence type="ECO:0000313" key="15">
    <source>
        <dbReference type="EMBL" id="KAB2619568.1"/>
    </source>
</evidence>
<name>A0A5N5GWA7_9ROSA</name>
<comment type="caution">
    <text evidence="15">The sequence shown here is derived from an EMBL/GenBank/DDBJ whole genome shotgun (WGS) entry which is preliminary data.</text>
</comment>
<dbReference type="AlphaFoldDB" id="A0A5N5GWA7"/>
<keyword evidence="15" id="KW-0675">Receptor</keyword>
<dbReference type="Pfam" id="PF00560">
    <property type="entry name" value="LRR_1"/>
    <property type="match status" value="2"/>
</dbReference>
<comment type="similarity">
    <text evidence="10">Belongs to the polygalacturonase-inhibiting protein family.</text>
</comment>
<gene>
    <name evidence="15" type="ORF">D8674_015437</name>
</gene>
<dbReference type="PROSITE" id="PS50011">
    <property type="entry name" value="PROTEIN_KINASE_DOM"/>
    <property type="match status" value="1"/>
</dbReference>
<keyword evidence="5 12" id="KW-0812">Transmembrane</keyword>
<dbReference type="Pfam" id="PF08263">
    <property type="entry name" value="LRRNT_2"/>
    <property type="match status" value="1"/>
</dbReference>
<dbReference type="SUPFAM" id="SSF56112">
    <property type="entry name" value="Protein kinase-like (PK-like)"/>
    <property type="match status" value="1"/>
</dbReference>
<dbReference type="Gene3D" id="1.10.510.10">
    <property type="entry name" value="Transferase(Phosphotransferase) domain 1"/>
    <property type="match status" value="1"/>
</dbReference>
<evidence type="ECO:0000256" key="3">
    <source>
        <dbReference type="ARBA" id="ARBA00022512"/>
    </source>
</evidence>
<dbReference type="PANTHER" id="PTHR48007">
    <property type="entry name" value="LEUCINE-RICH REPEAT RECEPTOR-LIKE PROTEIN KINASE PXC1"/>
    <property type="match status" value="1"/>
</dbReference>
<feature type="signal peptide" evidence="13">
    <location>
        <begin position="1"/>
        <end position="29"/>
    </location>
</feature>
<dbReference type="InterPro" id="IPR000719">
    <property type="entry name" value="Prot_kinase_dom"/>
</dbReference>
<sequence length="661" mass="72022">MLQTQNNFHFLSPFLFSLFFFFFFSLSLSNPETTALLAFKSSADTFNSLSSWVASSDPCSGSWFGVTCDPAKRRVTRIVLENLNLTGSAQQLTQLAHLKLLSLNRNRLSSSLNLSAWHNLNHLYLSRNRFEGSLPAGISRLRHLRRLDLSHNQFSGEIPLTELAQLPHLLTLRLESNSFTGILASAHSISASILDFNVSHNNISGKIPTFLSKFGATSFAGNEHLCGNPLPYKCSDPTAANFSVQSRNRHDSVLSNAALLAISIVGAAVTLLVIIVAATWYRRTKSRGTHSETANGHGYVSKHYGPGELTKKKSTTGVQLAQCAQSNVNGPVGGPRESEDMVVLEGYRGSDKVGDLLKASAEMLGKGSVGTTFKVVTDGGHKVVVKRVRERRNGGKEIDGFLKQIGGLRHPNIAALRAYHNSNHELLLVYDLFPEGSLHSALHGNRGPGRTPLAWAARLKLAAGSAEGLAFLHGCSKSKLFHGNLTSSNILVDRTGNACLADVGLQQLLPAPFSSSTSAYRAPELMVSHNKTPRKFTQKCDVYSFGVVLLEILTGRMAAEEGETNLVEWVKTAVQKECNTWEVLDFELLGDRAMEGEMWALLEVGLLCVTPLPKDRPTIGVVHRMIENIRNKAVREDGAKFILDELTSDSSSPSHSHSAST</sequence>
<dbReference type="FunFam" id="3.80.10.10:FF:000400">
    <property type="entry name" value="Nuclear pore complex protein NUP107"/>
    <property type="match status" value="1"/>
</dbReference>
<evidence type="ECO:0000256" key="5">
    <source>
        <dbReference type="ARBA" id="ARBA00022692"/>
    </source>
</evidence>
<evidence type="ECO:0000256" key="2">
    <source>
        <dbReference type="ARBA" id="ARBA00004370"/>
    </source>
</evidence>
<reference evidence="15 16" key="3">
    <citation type="submission" date="2019-11" db="EMBL/GenBank/DDBJ databases">
        <title>A de novo genome assembly of a pear dwarfing rootstock.</title>
        <authorList>
            <person name="Wang F."/>
            <person name="Wang J."/>
            <person name="Li S."/>
            <person name="Zhang Y."/>
            <person name="Fang M."/>
            <person name="Ma L."/>
            <person name="Zhao Y."/>
            <person name="Jiang S."/>
        </authorList>
    </citation>
    <scope>NUCLEOTIDE SEQUENCE [LARGE SCALE GENOMIC DNA]</scope>
    <source>
        <strain evidence="15">S2</strain>
        <tissue evidence="15">Leaf</tissue>
    </source>
</reference>
<dbReference type="GO" id="GO:0004672">
    <property type="term" value="F:protein kinase activity"/>
    <property type="evidence" value="ECO:0007669"/>
    <property type="project" value="InterPro"/>
</dbReference>
<dbReference type="PROSITE" id="PS51450">
    <property type="entry name" value="LRR"/>
    <property type="match status" value="1"/>
</dbReference>
<evidence type="ECO:0000256" key="4">
    <source>
        <dbReference type="ARBA" id="ARBA00022614"/>
    </source>
</evidence>
<keyword evidence="15" id="KW-0418">Kinase</keyword>